<feature type="transmembrane region" description="Helical" evidence="1">
    <location>
        <begin position="189"/>
        <end position="213"/>
    </location>
</feature>
<organism evidence="3 4">
    <name type="scientific">Ligaoa zhengdingensis</name>
    <dbReference type="NCBI Taxonomy" id="2763658"/>
    <lineage>
        <taxon>Bacteria</taxon>
        <taxon>Bacillati</taxon>
        <taxon>Bacillota</taxon>
        <taxon>Clostridia</taxon>
        <taxon>Eubacteriales</taxon>
        <taxon>Oscillospiraceae</taxon>
        <taxon>Ligaoa</taxon>
    </lineage>
</organism>
<evidence type="ECO:0000313" key="4">
    <source>
        <dbReference type="Proteomes" id="UP000653127"/>
    </source>
</evidence>
<accession>A0A926DXE6</accession>
<dbReference type="Proteomes" id="UP000653127">
    <property type="component" value="Unassembled WGS sequence"/>
</dbReference>
<dbReference type="PANTHER" id="PTHR37810:SF5">
    <property type="entry name" value="IMMUNITY PROTEIN SDPI"/>
    <property type="match status" value="1"/>
</dbReference>
<gene>
    <name evidence="3" type="ORF">H8711_00230</name>
</gene>
<dbReference type="InterPro" id="IPR025962">
    <property type="entry name" value="SdpI/YhfL"/>
</dbReference>
<evidence type="ECO:0000256" key="1">
    <source>
        <dbReference type="SAM" id="Phobius"/>
    </source>
</evidence>
<comment type="caution">
    <text evidence="3">The sequence shown here is derived from an EMBL/GenBank/DDBJ whole genome shotgun (WGS) entry which is preliminary data.</text>
</comment>
<feature type="transmembrane region" description="Helical" evidence="1">
    <location>
        <begin position="7"/>
        <end position="26"/>
    </location>
</feature>
<feature type="transmembrane region" description="Helical" evidence="1">
    <location>
        <begin position="163"/>
        <end position="183"/>
    </location>
</feature>
<dbReference type="InterPro" id="IPR012867">
    <property type="entry name" value="DUF1648"/>
</dbReference>
<evidence type="ECO:0000259" key="2">
    <source>
        <dbReference type="Pfam" id="PF07853"/>
    </source>
</evidence>
<feature type="transmembrane region" description="Helical" evidence="1">
    <location>
        <begin position="85"/>
        <end position="104"/>
    </location>
</feature>
<proteinExistence type="predicted"/>
<feature type="transmembrane region" description="Helical" evidence="1">
    <location>
        <begin position="46"/>
        <end position="65"/>
    </location>
</feature>
<dbReference type="RefSeq" id="WP_249281516.1">
    <property type="nucleotide sequence ID" value="NZ_JACRST010000001.1"/>
</dbReference>
<evidence type="ECO:0000313" key="3">
    <source>
        <dbReference type="EMBL" id="MBC8545362.1"/>
    </source>
</evidence>
<sequence length="224" mass="25348">MKFNRIFWPVVLCNLLALFAVMFTLPEQVPVHGNAAGVIDGWGPRWTTPLLGFLPVLLLGGTMLYRHLTRDNPRIARNRRVEQIVFSVLILFFLVISWFPMVMARMGADDRLSVELLVGLPLGVLMIVISNFMGVIKQNRFLGVRTKWTLSNEEVWRRTHRRAAYWGLAAGVTVIALCLTAYFTGRMVVAHAGLIASVLMIALVPTVDSWLIYRNVIGEERRKS</sequence>
<keyword evidence="1" id="KW-0472">Membrane</keyword>
<protein>
    <submittedName>
        <fullName evidence="3">SdpI family protein</fullName>
    </submittedName>
</protein>
<feature type="transmembrane region" description="Helical" evidence="1">
    <location>
        <begin position="116"/>
        <end position="136"/>
    </location>
</feature>
<feature type="domain" description="DUF1648" evidence="2">
    <location>
        <begin position="11"/>
        <end position="49"/>
    </location>
</feature>
<keyword evidence="4" id="KW-1185">Reference proteome</keyword>
<dbReference type="PIRSF" id="PIRSF038959">
    <property type="entry name" value="SdpI"/>
    <property type="match status" value="1"/>
</dbReference>
<dbReference type="PANTHER" id="PTHR37810">
    <property type="entry name" value="IMMUNITY PROTEIN SDPI"/>
    <property type="match status" value="1"/>
</dbReference>
<name>A0A926DXE6_9FIRM</name>
<dbReference type="GO" id="GO:0009636">
    <property type="term" value="P:response to toxic substance"/>
    <property type="evidence" value="ECO:0007669"/>
    <property type="project" value="TreeGrafter"/>
</dbReference>
<dbReference type="AlphaFoldDB" id="A0A926DXE6"/>
<dbReference type="EMBL" id="JACRST010000001">
    <property type="protein sequence ID" value="MBC8545362.1"/>
    <property type="molecule type" value="Genomic_DNA"/>
</dbReference>
<keyword evidence="1" id="KW-0812">Transmembrane</keyword>
<keyword evidence="1" id="KW-1133">Transmembrane helix</keyword>
<reference evidence="3" key="1">
    <citation type="submission" date="2020-08" db="EMBL/GenBank/DDBJ databases">
        <title>Genome public.</title>
        <authorList>
            <person name="Liu C."/>
            <person name="Sun Q."/>
        </authorList>
    </citation>
    <scope>NUCLEOTIDE SEQUENCE</scope>
    <source>
        <strain evidence="3">NSJ-31</strain>
    </source>
</reference>
<dbReference type="Pfam" id="PF13630">
    <property type="entry name" value="SdpI"/>
    <property type="match status" value="1"/>
</dbReference>
<dbReference type="InterPro" id="IPR026272">
    <property type="entry name" value="SdpI"/>
</dbReference>
<dbReference type="Pfam" id="PF07853">
    <property type="entry name" value="DUF1648"/>
    <property type="match status" value="1"/>
</dbReference>